<dbReference type="GO" id="GO:0015627">
    <property type="term" value="C:type II protein secretion system complex"/>
    <property type="evidence" value="ECO:0007669"/>
    <property type="project" value="TreeGrafter"/>
</dbReference>
<dbReference type="Gene3D" id="1.10.150.280">
    <property type="entry name" value="AF1531-like domain"/>
    <property type="match status" value="1"/>
</dbReference>
<reference evidence="2" key="1">
    <citation type="journal article" date="2013" name="BMC Microbiol.">
        <title>Taxonomy and evolution of bacteriochlorophyll a-containing members of the OM60/NOR5 clade of marine gammaproteobacteria: description of Luminiphilus syltensis gen. nov., sp. nov., reclassification of Haliea rubra as Pseudohaliea rubra gen. nov., comb. nov., and emendation of Chromatocurvus halotolerans.</title>
        <authorList>
            <person name="Spring S."/>
            <person name="Riedel T."/>
            <person name="Sproer C."/>
            <person name="Yan S."/>
            <person name="Harder J."/>
            <person name="Fuchs B.M."/>
        </authorList>
    </citation>
    <scope>NUCLEOTIDE SEQUENCE [LARGE SCALE GENOMIC DNA]</scope>
    <source>
        <strain evidence="2">NOR51-B</strain>
    </source>
</reference>
<name>B8KX36_9GAMM</name>
<gene>
    <name evidence="1" type="ORF">NOR51B_1896</name>
</gene>
<dbReference type="HOGENOM" id="CLU_052011_4_2_6"/>
<dbReference type="STRING" id="565045.NOR51B_1896"/>
<dbReference type="SUPFAM" id="SSF47781">
    <property type="entry name" value="RuvA domain 2-like"/>
    <property type="match status" value="1"/>
</dbReference>
<dbReference type="InterPro" id="IPR004509">
    <property type="entry name" value="Competence_ComEA_HhH"/>
</dbReference>
<dbReference type="RefSeq" id="WP_009020693.1">
    <property type="nucleotide sequence ID" value="NZ_DS999411.1"/>
</dbReference>
<sequence>MQSLPVLPHHFSRLVGSLFLALALLLAADFSLAEDLPVNINTATAEQLSDALKGIGMSKAVKIVEYREANGPFEHIDELSEVNGIGESTVDKNRQIIVLD</sequence>
<accession>B8KX36</accession>
<keyword evidence="2" id="KW-1185">Reference proteome</keyword>
<dbReference type="NCBIfam" id="TIGR00426">
    <property type="entry name" value="competence protein ComEA helix-hairpin-helix repeat region"/>
    <property type="match status" value="1"/>
</dbReference>
<dbReference type="EMBL" id="DS999411">
    <property type="protein sequence ID" value="EED35948.1"/>
    <property type="molecule type" value="Genomic_DNA"/>
</dbReference>
<dbReference type="eggNOG" id="COG1555">
    <property type="taxonomic scope" value="Bacteria"/>
</dbReference>
<organism evidence="1 2">
    <name type="scientific">Luminiphilus syltensis NOR5-1B</name>
    <dbReference type="NCBI Taxonomy" id="565045"/>
    <lineage>
        <taxon>Bacteria</taxon>
        <taxon>Pseudomonadati</taxon>
        <taxon>Pseudomonadota</taxon>
        <taxon>Gammaproteobacteria</taxon>
        <taxon>Cellvibrionales</taxon>
        <taxon>Halieaceae</taxon>
        <taxon>Luminiphilus</taxon>
    </lineage>
</organism>
<dbReference type="Proteomes" id="UP000004699">
    <property type="component" value="Unassembled WGS sequence"/>
</dbReference>
<dbReference type="OrthoDB" id="7510573at2"/>
<dbReference type="AlphaFoldDB" id="B8KX36"/>
<dbReference type="GO" id="GO:0015628">
    <property type="term" value="P:protein secretion by the type II secretion system"/>
    <property type="evidence" value="ECO:0007669"/>
    <property type="project" value="TreeGrafter"/>
</dbReference>
<evidence type="ECO:0000313" key="2">
    <source>
        <dbReference type="Proteomes" id="UP000004699"/>
    </source>
</evidence>
<proteinExistence type="predicted"/>
<dbReference type="InterPro" id="IPR051675">
    <property type="entry name" value="Endo/Exo/Phosphatase_dom_1"/>
</dbReference>
<dbReference type="PANTHER" id="PTHR21180:SF32">
    <property type="entry name" value="ENDONUCLEASE_EXONUCLEASE_PHOSPHATASE FAMILY DOMAIN-CONTAINING PROTEIN 1"/>
    <property type="match status" value="1"/>
</dbReference>
<dbReference type="Pfam" id="PF12836">
    <property type="entry name" value="HHH_3"/>
    <property type="match status" value="1"/>
</dbReference>
<evidence type="ECO:0000313" key="1">
    <source>
        <dbReference type="EMBL" id="EED35948.1"/>
    </source>
</evidence>
<protein>
    <submittedName>
        <fullName evidence="1">Competence protein ComEA helix-hairpin-helix repeat region</fullName>
    </submittedName>
</protein>
<dbReference type="PANTHER" id="PTHR21180">
    <property type="entry name" value="ENDONUCLEASE/EXONUCLEASE/PHOSPHATASE FAMILY DOMAIN-CONTAINING PROTEIN 1"/>
    <property type="match status" value="1"/>
</dbReference>
<dbReference type="InterPro" id="IPR010994">
    <property type="entry name" value="RuvA_2-like"/>
</dbReference>